<name>A0AAW2G160_9HYME</name>
<proteinExistence type="predicted"/>
<reference evidence="2 3" key="1">
    <citation type="submission" date="2023-03" db="EMBL/GenBank/DDBJ databases">
        <title>High recombination rates correlate with genetic variation in Cardiocondyla obscurior ants.</title>
        <authorList>
            <person name="Errbii M."/>
        </authorList>
    </citation>
    <scope>NUCLEOTIDE SEQUENCE [LARGE SCALE GENOMIC DNA]</scope>
    <source>
        <strain evidence="2">Alpha-2009</strain>
        <tissue evidence="2">Whole body</tissue>
    </source>
</reference>
<evidence type="ECO:0000313" key="3">
    <source>
        <dbReference type="Proteomes" id="UP001430953"/>
    </source>
</evidence>
<feature type="region of interest" description="Disordered" evidence="1">
    <location>
        <begin position="57"/>
        <end position="79"/>
    </location>
</feature>
<dbReference type="EMBL" id="JADYXP020000007">
    <property type="protein sequence ID" value="KAL0120779.1"/>
    <property type="molecule type" value="Genomic_DNA"/>
</dbReference>
<sequence>MTSFVILRTEISNVSAATSSSLKRAISQLQLGKGPRDNSRTFDGNLNKAASNYLATIEKRRESKSKGKEKKKKSKLLSKHSSKVAFVAFECSLLYPALRSKQIMN</sequence>
<dbReference type="Proteomes" id="UP001430953">
    <property type="component" value="Unassembled WGS sequence"/>
</dbReference>
<protein>
    <submittedName>
        <fullName evidence="2">Uncharacterized protein</fullName>
    </submittedName>
</protein>
<gene>
    <name evidence="2" type="ORF">PUN28_008458</name>
</gene>
<evidence type="ECO:0000256" key="1">
    <source>
        <dbReference type="SAM" id="MobiDB-lite"/>
    </source>
</evidence>
<evidence type="ECO:0000313" key="2">
    <source>
        <dbReference type="EMBL" id="KAL0120779.1"/>
    </source>
</evidence>
<accession>A0AAW2G160</accession>
<feature type="compositionally biased region" description="Basic residues" evidence="1">
    <location>
        <begin position="67"/>
        <end position="79"/>
    </location>
</feature>
<feature type="compositionally biased region" description="Basic and acidic residues" evidence="1">
    <location>
        <begin position="57"/>
        <end position="66"/>
    </location>
</feature>
<organism evidence="2 3">
    <name type="scientific">Cardiocondyla obscurior</name>
    <dbReference type="NCBI Taxonomy" id="286306"/>
    <lineage>
        <taxon>Eukaryota</taxon>
        <taxon>Metazoa</taxon>
        <taxon>Ecdysozoa</taxon>
        <taxon>Arthropoda</taxon>
        <taxon>Hexapoda</taxon>
        <taxon>Insecta</taxon>
        <taxon>Pterygota</taxon>
        <taxon>Neoptera</taxon>
        <taxon>Endopterygota</taxon>
        <taxon>Hymenoptera</taxon>
        <taxon>Apocrita</taxon>
        <taxon>Aculeata</taxon>
        <taxon>Formicoidea</taxon>
        <taxon>Formicidae</taxon>
        <taxon>Myrmicinae</taxon>
        <taxon>Cardiocondyla</taxon>
    </lineage>
</organism>
<dbReference type="AlphaFoldDB" id="A0AAW2G160"/>
<keyword evidence="3" id="KW-1185">Reference proteome</keyword>
<comment type="caution">
    <text evidence="2">The sequence shown here is derived from an EMBL/GenBank/DDBJ whole genome shotgun (WGS) entry which is preliminary data.</text>
</comment>